<dbReference type="CDD" id="cd19410">
    <property type="entry name" value="HK9-like_sensor"/>
    <property type="match status" value="1"/>
</dbReference>
<dbReference type="EMBL" id="CP051685">
    <property type="protein sequence ID" value="QJD99590.1"/>
    <property type="molecule type" value="Genomic_DNA"/>
</dbReference>
<dbReference type="PANTHER" id="PTHR45138">
    <property type="entry name" value="REGULATORY COMPONENTS OF SENSORY TRANSDUCTION SYSTEM"/>
    <property type="match status" value="1"/>
</dbReference>
<dbReference type="AlphaFoldDB" id="A0A7Z2ZRL2"/>
<proteinExistence type="predicted"/>
<dbReference type="Pfam" id="PF00990">
    <property type="entry name" value="GGDEF"/>
    <property type="match status" value="1"/>
</dbReference>
<dbReference type="SMART" id="SM00065">
    <property type="entry name" value="GAF"/>
    <property type="match status" value="1"/>
</dbReference>
<dbReference type="SUPFAM" id="SSF55781">
    <property type="entry name" value="GAF domain-like"/>
    <property type="match status" value="1"/>
</dbReference>
<dbReference type="InterPro" id="IPR007891">
    <property type="entry name" value="CHASE3"/>
</dbReference>
<gene>
    <name evidence="4" type="ORF">HH212_05770</name>
</gene>
<evidence type="ECO:0000313" key="4">
    <source>
        <dbReference type="EMBL" id="QJD99590.1"/>
    </source>
</evidence>
<dbReference type="SMART" id="SM00267">
    <property type="entry name" value="GGDEF"/>
    <property type="match status" value="1"/>
</dbReference>
<dbReference type="Pfam" id="PF13492">
    <property type="entry name" value="GAF_3"/>
    <property type="match status" value="1"/>
</dbReference>
<evidence type="ECO:0000313" key="5">
    <source>
        <dbReference type="Proteomes" id="UP000502415"/>
    </source>
</evidence>
<organism evidence="4 5">
    <name type="scientific">Massilia forsythiae</name>
    <dbReference type="NCBI Taxonomy" id="2728020"/>
    <lineage>
        <taxon>Bacteria</taxon>
        <taxon>Pseudomonadati</taxon>
        <taxon>Pseudomonadota</taxon>
        <taxon>Betaproteobacteria</taxon>
        <taxon>Burkholderiales</taxon>
        <taxon>Oxalobacteraceae</taxon>
        <taxon>Telluria group</taxon>
        <taxon>Massilia</taxon>
    </lineage>
</organism>
<dbReference type="Pfam" id="PF05227">
    <property type="entry name" value="CHASE3"/>
    <property type="match status" value="1"/>
</dbReference>
<dbReference type="InterPro" id="IPR029016">
    <property type="entry name" value="GAF-like_dom_sf"/>
</dbReference>
<keyword evidence="5" id="KW-1185">Reference proteome</keyword>
<sequence length="558" mass="60079">MRNEKQVKLLAAVVFAILALAAALPFWLNRSNQALLDAAQREGRQQQRLERMLDLLRDAESSERAYVITGKDAFLASSLQARQALAPALQQIKDGSRSGSARVAAWRIARLAELKQAEIDGVIAVRRQDEAAARAMVGAMRGRDHMEELRRLVALETARMAQDRDAGYAGLVADSQRSACMGAAAVLLAAGLLGGLLPILLRMLRVRAQGVRALEARAAQLGAAADLAARRNRELKLIAAMLRAVDAAPSSTAAAPLVGRYAARLMPGLSGSLYLLREDGALRRHAQWGDGPAHPAEMALDACRALRRDTAPDPSPSACHDGCNGAEDELGGRTCLPLVSHEELVGMMVVQGLSSDPRQQEQQERLAQAVAEQLALALGNAKLRESLRRQSVLDPLTGLYNRRHFDETLARELARARRKAAPLSLLVLDIDHFKQVNDRHGHAAGDAVLRTIAQRIRAWGREGDVACRYGGEEFVMLLPECAVEAAAVRADALRRAIESMTASPGGGGPEQVTASIGVAAWPDQGDGADALFWAADKALYRAKQQGRNRVTVAGAEDR</sequence>
<dbReference type="PANTHER" id="PTHR45138:SF9">
    <property type="entry name" value="DIGUANYLATE CYCLASE DGCM-RELATED"/>
    <property type="match status" value="1"/>
</dbReference>
<dbReference type="RefSeq" id="WP_169434543.1">
    <property type="nucleotide sequence ID" value="NZ_CP051685.1"/>
</dbReference>
<dbReference type="GO" id="GO:1902201">
    <property type="term" value="P:negative regulation of bacterial-type flagellum-dependent cell motility"/>
    <property type="evidence" value="ECO:0007669"/>
    <property type="project" value="TreeGrafter"/>
</dbReference>
<dbReference type="CDD" id="cd01949">
    <property type="entry name" value="GGDEF"/>
    <property type="match status" value="1"/>
</dbReference>
<dbReference type="InterPro" id="IPR043128">
    <property type="entry name" value="Rev_trsase/Diguanyl_cyclase"/>
</dbReference>
<dbReference type="Gene3D" id="3.30.70.270">
    <property type="match status" value="1"/>
</dbReference>
<dbReference type="Proteomes" id="UP000502415">
    <property type="component" value="Chromosome"/>
</dbReference>
<dbReference type="GO" id="GO:0052621">
    <property type="term" value="F:diguanylate cyclase activity"/>
    <property type="evidence" value="ECO:0007669"/>
    <property type="project" value="UniProtKB-EC"/>
</dbReference>
<evidence type="ECO:0000256" key="1">
    <source>
        <dbReference type="ARBA" id="ARBA00012528"/>
    </source>
</evidence>
<dbReference type="InterPro" id="IPR029787">
    <property type="entry name" value="Nucleotide_cyclase"/>
</dbReference>
<dbReference type="InterPro" id="IPR000160">
    <property type="entry name" value="GGDEF_dom"/>
</dbReference>
<dbReference type="PROSITE" id="PS50887">
    <property type="entry name" value="GGDEF"/>
    <property type="match status" value="1"/>
</dbReference>
<dbReference type="FunFam" id="3.30.70.270:FF:000001">
    <property type="entry name" value="Diguanylate cyclase domain protein"/>
    <property type="match status" value="1"/>
</dbReference>
<comment type="catalytic activity">
    <reaction evidence="2">
        <text>2 GTP = 3',3'-c-di-GMP + 2 diphosphate</text>
        <dbReference type="Rhea" id="RHEA:24898"/>
        <dbReference type="ChEBI" id="CHEBI:33019"/>
        <dbReference type="ChEBI" id="CHEBI:37565"/>
        <dbReference type="ChEBI" id="CHEBI:58805"/>
        <dbReference type="EC" id="2.7.7.65"/>
    </reaction>
</comment>
<evidence type="ECO:0000259" key="3">
    <source>
        <dbReference type="PROSITE" id="PS50887"/>
    </source>
</evidence>
<dbReference type="Gene3D" id="3.30.450.40">
    <property type="match status" value="1"/>
</dbReference>
<dbReference type="SUPFAM" id="SSF55073">
    <property type="entry name" value="Nucleotide cyclase"/>
    <property type="match status" value="1"/>
</dbReference>
<dbReference type="InterPro" id="IPR050469">
    <property type="entry name" value="Diguanylate_Cyclase"/>
</dbReference>
<reference evidence="4 5" key="1">
    <citation type="submission" date="2020-04" db="EMBL/GenBank/DDBJ databases">
        <title>Genome sequencing of novel species.</title>
        <authorList>
            <person name="Heo J."/>
            <person name="Kim S.-J."/>
            <person name="Kim J.-S."/>
            <person name="Hong S.-B."/>
            <person name="Kwon S.-W."/>
        </authorList>
    </citation>
    <scope>NUCLEOTIDE SEQUENCE [LARGE SCALE GENOMIC DNA]</scope>
    <source>
        <strain evidence="4 5">GN2-R2</strain>
    </source>
</reference>
<name>A0A7Z2ZRL2_9BURK</name>
<dbReference type="NCBIfam" id="TIGR00254">
    <property type="entry name" value="GGDEF"/>
    <property type="match status" value="1"/>
</dbReference>
<accession>A0A7Z2ZRL2</accession>
<dbReference type="GO" id="GO:0043709">
    <property type="term" value="P:cell adhesion involved in single-species biofilm formation"/>
    <property type="evidence" value="ECO:0007669"/>
    <property type="project" value="TreeGrafter"/>
</dbReference>
<feature type="domain" description="GGDEF" evidence="3">
    <location>
        <begin position="421"/>
        <end position="555"/>
    </location>
</feature>
<protein>
    <recommendedName>
        <fullName evidence="1">diguanylate cyclase</fullName>
        <ecNumber evidence="1">2.7.7.65</ecNumber>
    </recommendedName>
</protein>
<dbReference type="EC" id="2.7.7.65" evidence="1"/>
<dbReference type="GO" id="GO:0005886">
    <property type="term" value="C:plasma membrane"/>
    <property type="evidence" value="ECO:0007669"/>
    <property type="project" value="TreeGrafter"/>
</dbReference>
<dbReference type="KEGG" id="mfy:HH212_05770"/>
<dbReference type="InterPro" id="IPR003018">
    <property type="entry name" value="GAF"/>
</dbReference>
<evidence type="ECO:0000256" key="2">
    <source>
        <dbReference type="ARBA" id="ARBA00034247"/>
    </source>
</evidence>